<organism evidence="3 4">
    <name type="scientific">Aquimarina spongiae</name>
    <dbReference type="NCBI Taxonomy" id="570521"/>
    <lineage>
        <taxon>Bacteria</taxon>
        <taxon>Pseudomonadati</taxon>
        <taxon>Bacteroidota</taxon>
        <taxon>Flavobacteriia</taxon>
        <taxon>Flavobacteriales</taxon>
        <taxon>Flavobacteriaceae</taxon>
        <taxon>Aquimarina</taxon>
    </lineage>
</organism>
<dbReference type="Pfam" id="PF08327">
    <property type="entry name" value="AHSA1"/>
    <property type="match status" value="1"/>
</dbReference>
<dbReference type="OrthoDB" id="287565at2"/>
<comment type="similarity">
    <text evidence="1">Belongs to the AHA1 family.</text>
</comment>
<name>A0A1M6I0E0_9FLAO</name>
<evidence type="ECO:0000313" key="3">
    <source>
        <dbReference type="EMBL" id="SHJ27982.1"/>
    </source>
</evidence>
<evidence type="ECO:0000313" key="4">
    <source>
        <dbReference type="Proteomes" id="UP000184432"/>
    </source>
</evidence>
<dbReference type="RefSeq" id="WP_073317768.1">
    <property type="nucleotide sequence ID" value="NZ_FQYP01000007.1"/>
</dbReference>
<accession>A0A1M6I0E0</accession>
<evidence type="ECO:0000259" key="2">
    <source>
        <dbReference type="Pfam" id="PF08327"/>
    </source>
</evidence>
<dbReference type="STRING" id="570521.SAMN04488508_10736"/>
<dbReference type="SUPFAM" id="SSF55961">
    <property type="entry name" value="Bet v1-like"/>
    <property type="match status" value="1"/>
</dbReference>
<reference evidence="4" key="1">
    <citation type="submission" date="2016-11" db="EMBL/GenBank/DDBJ databases">
        <authorList>
            <person name="Varghese N."/>
            <person name="Submissions S."/>
        </authorList>
    </citation>
    <scope>NUCLEOTIDE SEQUENCE [LARGE SCALE GENOMIC DNA]</scope>
    <source>
        <strain evidence="4">DSM 22623</strain>
    </source>
</reference>
<sequence length="149" mass="17367">MNFRKKIIVQTTKEQAFDAVTTGIRNWWGNSNATITKIGDEFSIFFEEQTEWRFKATVLDKFNEVHWKCIYANHSFSNLKGIKEEWLNSEIVFLFKDIEENKIELIFEHKGLTPALNCYEICDAGWTHFIVTSLKQLLETGKGAPNLVE</sequence>
<dbReference type="EMBL" id="FQYP01000007">
    <property type="protein sequence ID" value="SHJ27982.1"/>
    <property type="molecule type" value="Genomic_DNA"/>
</dbReference>
<keyword evidence="4" id="KW-1185">Reference proteome</keyword>
<evidence type="ECO:0000256" key="1">
    <source>
        <dbReference type="ARBA" id="ARBA00006817"/>
    </source>
</evidence>
<dbReference type="AlphaFoldDB" id="A0A1M6I0E0"/>
<proteinExistence type="inferred from homology"/>
<dbReference type="InterPro" id="IPR023393">
    <property type="entry name" value="START-like_dom_sf"/>
</dbReference>
<dbReference type="CDD" id="cd07814">
    <property type="entry name" value="SRPBCC_CalC_Aha1-like"/>
    <property type="match status" value="1"/>
</dbReference>
<dbReference type="Proteomes" id="UP000184432">
    <property type="component" value="Unassembled WGS sequence"/>
</dbReference>
<protein>
    <submittedName>
        <fullName evidence="3">Activator of Hsp90 ATPase homolog 1-like protein</fullName>
    </submittedName>
</protein>
<feature type="domain" description="Activator of Hsp90 ATPase homologue 1/2-like C-terminal" evidence="2">
    <location>
        <begin position="11"/>
        <end position="139"/>
    </location>
</feature>
<dbReference type="Gene3D" id="3.30.530.20">
    <property type="match status" value="1"/>
</dbReference>
<dbReference type="InterPro" id="IPR013538">
    <property type="entry name" value="ASHA1/2-like_C"/>
</dbReference>
<gene>
    <name evidence="3" type="ORF">SAMN04488508_10736</name>
</gene>